<keyword evidence="3 6" id="KW-0812">Transmembrane</keyword>
<sequence>MENLNTQTKAWINLMAFLISLGVNALGALGQFNGMSQKAISDKYHTLITPAPITFSIWSIIYLLLLITLIVMIIKAKDKAYKKMIDILSPIFLISCIFNMLWIVSFSYEKIGISTLLIFGLLFSLTTINKKLLQHKREIPYRLVSITFGLYAGWVTIATVVNIASYLVSISWNGLGIDPIIWAPMTLIISLVIVTTIKMNLKNALYSLPVAWAFFGILMEIDRLADPLNYGPYMKPVIMVGIFFLLYLSIKQFKQNNYDAI</sequence>
<dbReference type="Gene3D" id="1.20.1260.100">
    <property type="entry name" value="TspO/MBR protein"/>
    <property type="match status" value="1"/>
</dbReference>
<dbReference type="InterPro" id="IPR038330">
    <property type="entry name" value="TspO/MBR-related_sf"/>
</dbReference>
<gene>
    <name evidence="7" type="ORF">SAMN02746011_01496</name>
</gene>
<feature type="transmembrane region" description="Helical" evidence="6">
    <location>
        <begin position="111"/>
        <end position="128"/>
    </location>
</feature>
<keyword evidence="5 6" id="KW-0472">Membrane</keyword>
<dbReference type="InterPro" id="IPR004307">
    <property type="entry name" value="TspO_MBR"/>
</dbReference>
<keyword evidence="4 6" id="KW-1133">Transmembrane helix</keyword>
<evidence type="ECO:0000256" key="3">
    <source>
        <dbReference type="ARBA" id="ARBA00022692"/>
    </source>
</evidence>
<reference evidence="8" key="1">
    <citation type="submission" date="2017-02" db="EMBL/GenBank/DDBJ databases">
        <authorList>
            <person name="Varghese N."/>
            <person name="Submissions S."/>
        </authorList>
    </citation>
    <scope>NUCLEOTIDE SEQUENCE [LARGE SCALE GENOMIC DNA]</scope>
    <source>
        <strain evidence="8">DSM 15739</strain>
    </source>
</reference>
<evidence type="ECO:0000256" key="5">
    <source>
        <dbReference type="ARBA" id="ARBA00023136"/>
    </source>
</evidence>
<feature type="transmembrane region" description="Helical" evidence="6">
    <location>
        <begin position="85"/>
        <end position="105"/>
    </location>
</feature>
<protein>
    <submittedName>
        <fullName evidence="7">TspO and MBR related proteins</fullName>
    </submittedName>
</protein>
<evidence type="ECO:0000256" key="2">
    <source>
        <dbReference type="ARBA" id="ARBA00007524"/>
    </source>
</evidence>
<dbReference type="EMBL" id="FUWO01000013">
    <property type="protein sequence ID" value="SJZ68745.1"/>
    <property type="molecule type" value="Genomic_DNA"/>
</dbReference>
<dbReference type="OrthoDB" id="5189031at2"/>
<name>A0A1T4MPM1_9LACT</name>
<feature type="transmembrane region" description="Helical" evidence="6">
    <location>
        <begin position="204"/>
        <end position="221"/>
    </location>
</feature>
<feature type="transmembrane region" description="Helical" evidence="6">
    <location>
        <begin position="12"/>
        <end position="32"/>
    </location>
</feature>
<organism evidence="7 8">
    <name type="scientific">Globicatella sulfidifaciens DSM 15739</name>
    <dbReference type="NCBI Taxonomy" id="1121925"/>
    <lineage>
        <taxon>Bacteria</taxon>
        <taxon>Bacillati</taxon>
        <taxon>Bacillota</taxon>
        <taxon>Bacilli</taxon>
        <taxon>Lactobacillales</taxon>
        <taxon>Aerococcaceae</taxon>
        <taxon>Globicatella</taxon>
    </lineage>
</organism>
<dbReference type="Proteomes" id="UP000189941">
    <property type="component" value="Unassembled WGS sequence"/>
</dbReference>
<proteinExistence type="inferred from homology"/>
<feature type="transmembrane region" description="Helical" evidence="6">
    <location>
        <begin position="52"/>
        <end position="73"/>
    </location>
</feature>
<feature type="transmembrane region" description="Helical" evidence="6">
    <location>
        <begin position="148"/>
        <end position="168"/>
    </location>
</feature>
<dbReference type="RefSeq" id="WP_159443893.1">
    <property type="nucleotide sequence ID" value="NZ_FUWO01000013.1"/>
</dbReference>
<accession>A0A1T4MPM1</accession>
<evidence type="ECO:0000313" key="8">
    <source>
        <dbReference type="Proteomes" id="UP000189941"/>
    </source>
</evidence>
<comment type="similarity">
    <text evidence="2">Belongs to the TspO/BZRP family.</text>
</comment>
<feature type="transmembrane region" description="Helical" evidence="6">
    <location>
        <begin position="180"/>
        <end position="197"/>
    </location>
</feature>
<dbReference type="AlphaFoldDB" id="A0A1T4MPM1"/>
<evidence type="ECO:0000256" key="4">
    <source>
        <dbReference type="ARBA" id="ARBA00022989"/>
    </source>
</evidence>
<evidence type="ECO:0000313" key="7">
    <source>
        <dbReference type="EMBL" id="SJZ68745.1"/>
    </source>
</evidence>
<feature type="transmembrane region" description="Helical" evidence="6">
    <location>
        <begin position="233"/>
        <end position="250"/>
    </location>
</feature>
<dbReference type="Pfam" id="PF03073">
    <property type="entry name" value="TspO_MBR"/>
    <property type="match status" value="1"/>
</dbReference>
<keyword evidence="8" id="KW-1185">Reference proteome</keyword>
<dbReference type="GO" id="GO:0016020">
    <property type="term" value="C:membrane"/>
    <property type="evidence" value="ECO:0007669"/>
    <property type="project" value="UniProtKB-SubCell"/>
</dbReference>
<dbReference type="PANTHER" id="PTHR33802">
    <property type="entry name" value="SI:CH211-161H7.5-RELATED"/>
    <property type="match status" value="1"/>
</dbReference>
<dbReference type="PANTHER" id="PTHR33802:SF1">
    <property type="entry name" value="XK-RELATED PROTEIN"/>
    <property type="match status" value="1"/>
</dbReference>
<evidence type="ECO:0000256" key="6">
    <source>
        <dbReference type="SAM" id="Phobius"/>
    </source>
</evidence>
<comment type="subcellular location">
    <subcellularLocation>
        <location evidence="1">Membrane</location>
        <topology evidence="1">Multi-pass membrane protein</topology>
    </subcellularLocation>
</comment>
<evidence type="ECO:0000256" key="1">
    <source>
        <dbReference type="ARBA" id="ARBA00004141"/>
    </source>
</evidence>
<dbReference type="STRING" id="1121925.SAMN02746011_01496"/>